<gene>
    <name evidence="1" type="ORF">V5F32_05290</name>
</gene>
<organism evidence="1 2">
    <name type="scientific">Xanthobacter oligotrophicus</name>
    <dbReference type="NCBI Taxonomy" id="2607286"/>
    <lineage>
        <taxon>Bacteria</taxon>
        <taxon>Pseudomonadati</taxon>
        <taxon>Pseudomonadota</taxon>
        <taxon>Alphaproteobacteria</taxon>
        <taxon>Hyphomicrobiales</taxon>
        <taxon>Xanthobacteraceae</taxon>
        <taxon>Xanthobacter</taxon>
    </lineage>
</organism>
<name>A0ABW6ZU32_9HYPH</name>
<accession>A0ABW6ZU32</accession>
<sequence>MRLQFLIWPILLVVLAACASLPAPSISLADLGQFRLAGVEVKGAQAFGSWPAEEEAYLAAHALDQDTINRIKTRPIREEPAMATFALSRASSLFQQEMGSATASIFTGQKPVKMVVDLRRFDVPSVARRIFTDQVATLSGRVLLVDQHGVTLLDSPDLNVAIPLLGGLSSPVASAVEASSGNDPGAGLVRKFAEAYRGWLLQK</sequence>
<dbReference type="RefSeq" id="WP_393991556.1">
    <property type="nucleotide sequence ID" value="NZ_JBAFVH010000003.1"/>
</dbReference>
<proteinExistence type="predicted"/>
<evidence type="ECO:0008006" key="3">
    <source>
        <dbReference type="Google" id="ProtNLM"/>
    </source>
</evidence>
<dbReference type="EMBL" id="JBAFVH010000003">
    <property type="protein sequence ID" value="MFG1371570.1"/>
    <property type="molecule type" value="Genomic_DNA"/>
</dbReference>
<evidence type="ECO:0000313" key="1">
    <source>
        <dbReference type="EMBL" id="MFG1371570.1"/>
    </source>
</evidence>
<protein>
    <recommendedName>
        <fullName evidence="3">DUF3313 domain-containing protein</fullName>
    </recommendedName>
</protein>
<dbReference type="PROSITE" id="PS51257">
    <property type="entry name" value="PROKAR_LIPOPROTEIN"/>
    <property type="match status" value="1"/>
</dbReference>
<evidence type="ECO:0000313" key="2">
    <source>
        <dbReference type="Proteomes" id="UP001604002"/>
    </source>
</evidence>
<dbReference type="Proteomes" id="UP001604002">
    <property type="component" value="Unassembled WGS sequence"/>
</dbReference>
<comment type="caution">
    <text evidence="1">The sequence shown here is derived from an EMBL/GenBank/DDBJ whole genome shotgun (WGS) entry which is preliminary data.</text>
</comment>
<keyword evidence="2" id="KW-1185">Reference proteome</keyword>
<reference evidence="1 2" key="1">
    <citation type="submission" date="2024-02" db="EMBL/GenBank/DDBJ databases">
        <title>Expansion and revision of Xanthobacter and proposal of Roseixanthobacter gen. nov.</title>
        <authorList>
            <person name="Soltysiak M.P.M."/>
            <person name="Jalihal A."/>
            <person name="Ory A."/>
            <person name="Chrisophersen C."/>
            <person name="Lee A.D."/>
            <person name="Boulton J."/>
            <person name="Springer M."/>
        </authorList>
    </citation>
    <scope>NUCLEOTIDE SEQUENCE [LARGE SCALE GENOMIC DNA]</scope>
    <source>
        <strain evidence="1 2">23A</strain>
    </source>
</reference>